<reference evidence="4" key="1">
    <citation type="journal article" date="2019" name="Int. J. Syst. Evol. Microbiol.">
        <title>The Global Catalogue of Microorganisms (GCM) 10K type strain sequencing project: providing services to taxonomists for standard genome sequencing and annotation.</title>
        <authorList>
            <consortium name="The Broad Institute Genomics Platform"/>
            <consortium name="The Broad Institute Genome Sequencing Center for Infectious Disease"/>
            <person name="Wu L."/>
            <person name="Ma J."/>
        </authorList>
    </citation>
    <scope>NUCLEOTIDE SEQUENCE [LARGE SCALE GENOMIC DNA]</scope>
    <source>
        <strain evidence="4">JCM 31890</strain>
    </source>
</reference>
<sequence length="257" mass="28379">MPRLSIAVLTLNEAENIEACLRSAAFADQIVVIDSGSADATVALAQAAGAEVYAYPDWQGFAVQRNRQLAHCNGDWVFFLDADEVITPGLADEIRAAVAADVDRVYDVRWTQVAFGRPLTHMRRGDGLPRLFPRRQLLGFEGVVHEGPTLQTPGLEHRSLPSPLLHHSRRTVHQSLLKLAQYAQLGALKRHTQGKRGGVVRGIGSALASFVRLYVFHRGFLCGREGFLHCFLVALESFFRYAALAVDQDALERPALR</sequence>
<comment type="similarity">
    <text evidence="1">Belongs to the glycosyltransferase 2 family. WaaE/KdtX subfamily.</text>
</comment>
<dbReference type="InterPro" id="IPR001173">
    <property type="entry name" value="Glyco_trans_2-like"/>
</dbReference>
<organism evidence="3 4">
    <name type="scientific">Acidovorax lacteus</name>
    <dbReference type="NCBI Taxonomy" id="1924988"/>
    <lineage>
        <taxon>Bacteria</taxon>
        <taxon>Pseudomonadati</taxon>
        <taxon>Pseudomonadota</taxon>
        <taxon>Betaproteobacteria</taxon>
        <taxon>Burkholderiales</taxon>
        <taxon>Comamonadaceae</taxon>
        <taxon>Acidovorax</taxon>
    </lineage>
</organism>
<dbReference type="Pfam" id="PF00535">
    <property type="entry name" value="Glycos_transf_2"/>
    <property type="match status" value="1"/>
</dbReference>
<evidence type="ECO:0000259" key="2">
    <source>
        <dbReference type="Pfam" id="PF00535"/>
    </source>
</evidence>
<dbReference type="Proteomes" id="UP001501788">
    <property type="component" value="Unassembled WGS sequence"/>
</dbReference>
<dbReference type="InterPro" id="IPR029044">
    <property type="entry name" value="Nucleotide-diphossugar_trans"/>
</dbReference>
<evidence type="ECO:0000256" key="1">
    <source>
        <dbReference type="ARBA" id="ARBA00038494"/>
    </source>
</evidence>
<dbReference type="PANTHER" id="PTHR43630:SF2">
    <property type="entry name" value="GLYCOSYLTRANSFERASE"/>
    <property type="match status" value="1"/>
</dbReference>
<dbReference type="EMBL" id="BAABEX010000013">
    <property type="protein sequence ID" value="GAA4424912.1"/>
    <property type="molecule type" value="Genomic_DNA"/>
</dbReference>
<protein>
    <submittedName>
        <fullName evidence="3">Glycosyltransferase family 2 protein</fullName>
    </submittedName>
</protein>
<name>A0ABP8L9V3_9BURK</name>
<keyword evidence="4" id="KW-1185">Reference proteome</keyword>
<evidence type="ECO:0000313" key="3">
    <source>
        <dbReference type="EMBL" id="GAA4424912.1"/>
    </source>
</evidence>
<feature type="domain" description="Glycosyltransferase 2-like" evidence="2">
    <location>
        <begin position="5"/>
        <end position="121"/>
    </location>
</feature>
<evidence type="ECO:0000313" key="4">
    <source>
        <dbReference type="Proteomes" id="UP001501788"/>
    </source>
</evidence>
<dbReference type="CDD" id="cd02511">
    <property type="entry name" value="Beta4Glucosyltransferase"/>
    <property type="match status" value="1"/>
</dbReference>
<dbReference type="PANTHER" id="PTHR43630">
    <property type="entry name" value="POLY-BETA-1,6-N-ACETYL-D-GLUCOSAMINE SYNTHASE"/>
    <property type="match status" value="1"/>
</dbReference>
<dbReference type="RefSeq" id="WP_345063907.1">
    <property type="nucleotide sequence ID" value="NZ_BAABEX010000013.1"/>
</dbReference>
<gene>
    <name evidence="3" type="ORF">GCM10023090_19050</name>
</gene>
<comment type="caution">
    <text evidence="3">The sequence shown here is derived from an EMBL/GenBank/DDBJ whole genome shotgun (WGS) entry which is preliminary data.</text>
</comment>
<accession>A0ABP8L9V3</accession>
<dbReference type="Gene3D" id="3.90.550.10">
    <property type="entry name" value="Spore Coat Polysaccharide Biosynthesis Protein SpsA, Chain A"/>
    <property type="match status" value="1"/>
</dbReference>
<dbReference type="SUPFAM" id="SSF53448">
    <property type="entry name" value="Nucleotide-diphospho-sugar transferases"/>
    <property type="match status" value="1"/>
</dbReference>
<proteinExistence type="inferred from homology"/>